<keyword evidence="3 5" id="KW-1133">Transmembrane helix</keyword>
<dbReference type="InterPro" id="IPR028082">
    <property type="entry name" value="Peripla_BP_I"/>
</dbReference>
<evidence type="ECO:0000256" key="4">
    <source>
        <dbReference type="ARBA" id="ARBA00023136"/>
    </source>
</evidence>
<dbReference type="GO" id="GO:0004930">
    <property type="term" value="F:G protein-coupled receptor activity"/>
    <property type="evidence" value="ECO:0007669"/>
    <property type="project" value="InterPro"/>
</dbReference>
<evidence type="ECO:0000313" key="7">
    <source>
        <dbReference type="EMBL" id="OCT81532.1"/>
    </source>
</evidence>
<feature type="transmembrane region" description="Helical" evidence="5">
    <location>
        <begin position="302"/>
        <end position="319"/>
    </location>
</feature>
<dbReference type="PANTHER" id="PTHR24061">
    <property type="entry name" value="CALCIUM-SENSING RECEPTOR-RELATED"/>
    <property type="match status" value="1"/>
</dbReference>
<dbReference type="EMBL" id="CM004474">
    <property type="protein sequence ID" value="OCT81532.1"/>
    <property type="molecule type" value="Genomic_DNA"/>
</dbReference>
<feature type="domain" description="Receptor ligand binding region" evidence="6">
    <location>
        <begin position="2"/>
        <end position="241"/>
    </location>
</feature>
<feature type="transmembrane region" description="Helical" evidence="5">
    <location>
        <begin position="36"/>
        <end position="58"/>
    </location>
</feature>
<dbReference type="Proteomes" id="UP000694892">
    <property type="component" value="Chromosome 5L"/>
</dbReference>
<evidence type="ECO:0000256" key="5">
    <source>
        <dbReference type="SAM" id="Phobius"/>
    </source>
</evidence>
<name>A0A974CY21_XENLA</name>
<protein>
    <recommendedName>
        <fullName evidence="6">Receptor ligand binding region domain-containing protein</fullName>
    </recommendedName>
</protein>
<dbReference type="GO" id="GO:0005886">
    <property type="term" value="C:plasma membrane"/>
    <property type="evidence" value="ECO:0007669"/>
    <property type="project" value="TreeGrafter"/>
</dbReference>
<organism evidence="7 8">
    <name type="scientific">Xenopus laevis</name>
    <name type="common">African clawed frog</name>
    <dbReference type="NCBI Taxonomy" id="8355"/>
    <lineage>
        <taxon>Eukaryota</taxon>
        <taxon>Metazoa</taxon>
        <taxon>Chordata</taxon>
        <taxon>Craniata</taxon>
        <taxon>Vertebrata</taxon>
        <taxon>Euteleostomi</taxon>
        <taxon>Amphibia</taxon>
        <taxon>Batrachia</taxon>
        <taxon>Anura</taxon>
        <taxon>Pipoidea</taxon>
        <taxon>Pipidae</taxon>
        <taxon>Xenopodinae</taxon>
        <taxon>Xenopus</taxon>
        <taxon>Xenopus</taxon>
    </lineage>
</organism>
<proteinExistence type="predicted"/>
<dbReference type="PANTHER" id="PTHR24061:SF599">
    <property type="entry name" value="G-PROTEIN COUPLED RECEPTORS FAMILY 3 PROFILE DOMAIN-CONTAINING PROTEIN"/>
    <property type="match status" value="1"/>
</dbReference>
<dbReference type="AlphaFoldDB" id="A0A974CY21"/>
<evidence type="ECO:0000256" key="1">
    <source>
        <dbReference type="ARBA" id="ARBA00004370"/>
    </source>
</evidence>
<sequence>MKKDGICLAFFIRIELDSMASTNPIKIRQTLLESTANVIVLLVSLLYVEFIMFFFAIFEMPAKIWIVSSTFLKVLNTVFPQNRIIFNGILALSIQHGEIPGFREFLYSLNPSKCKDAILFPNISEQLSDCELSNTIPCRTDVSLPKCTESQSFTDYGLSLNDTMNLRISYGVYTAVYTMALALHKLYNQKSRTSNPDRKGRQQSHFKQWQLNAIIRNTVFEMTSGEKVHFKYPSNHYEILKWFFLEERDGRTVKVGSIDTSKPIGNMLYINDSADLWGPYFTKNNTLSDPDFIILQCNEGSGLFFFCIIGYIGTMALLIRKFDSAAFSALRQAAANSLKSEVALRRQKVAKLR</sequence>
<dbReference type="Gene3D" id="3.40.50.2300">
    <property type="match status" value="2"/>
</dbReference>
<dbReference type="Pfam" id="PF01094">
    <property type="entry name" value="ANF_receptor"/>
    <property type="match status" value="1"/>
</dbReference>
<keyword evidence="2 5" id="KW-0812">Transmembrane</keyword>
<dbReference type="InterPro" id="IPR000068">
    <property type="entry name" value="GPCR_3_Ca_sens_rcpt-rel"/>
</dbReference>
<dbReference type="SUPFAM" id="SSF53822">
    <property type="entry name" value="Periplasmic binding protein-like I"/>
    <property type="match status" value="1"/>
</dbReference>
<evidence type="ECO:0000259" key="6">
    <source>
        <dbReference type="Pfam" id="PF01094"/>
    </source>
</evidence>
<evidence type="ECO:0000313" key="8">
    <source>
        <dbReference type="Proteomes" id="UP000694892"/>
    </source>
</evidence>
<evidence type="ECO:0000256" key="3">
    <source>
        <dbReference type="ARBA" id="ARBA00022989"/>
    </source>
</evidence>
<keyword evidence="4 5" id="KW-0472">Membrane</keyword>
<reference evidence="8" key="1">
    <citation type="journal article" date="2016" name="Nature">
        <title>Genome evolution in the allotetraploid frog Xenopus laevis.</title>
        <authorList>
            <person name="Session A.M."/>
            <person name="Uno Y."/>
            <person name="Kwon T."/>
            <person name="Chapman J.A."/>
            <person name="Toyoda A."/>
            <person name="Takahashi S."/>
            <person name="Fukui A."/>
            <person name="Hikosaka A."/>
            <person name="Suzuki A."/>
            <person name="Kondo M."/>
            <person name="van Heeringen S.J."/>
            <person name="Quigley I."/>
            <person name="Heinz S."/>
            <person name="Ogino H."/>
            <person name="Ochi H."/>
            <person name="Hellsten U."/>
            <person name="Lyons J.B."/>
            <person name="Simakov O."/>
            <person name="Putnam N."/>
            <person name="Stites J."/>
            <person name="Kuroki Y."/>
            <person name="Tanaka T."/>
            <person name="Michiue T."/>
            <person name="Watanabe M."/>
            <person name="Bogdanovic O."/>
            <person name="Lister R."/>
            <person name="Georgiou G."/>
            <person name="Paranjpe S.S."/>
            <person name="van Kruijsbergen I."/>
            <person name="Shu S."/>
            <person name="Carlson J."/>
            <person name="Kinoshita T."/>
            <person name="Ohta Y."/>
            <person name="Mawaribuchi S."/>
            <person name="Jenkins J."/>
            <person name="Grimwood J."/>
            <person name="Schmutz J."/>
            <person name="Mitros T."/>
            <person name="Mozaffari S.V."/>
            <person name="Suzuki Y."/>
            <person name="Haramoto Y."/>
            <person name="Yamamoto T.S."/>
            <person name="Takagi C."/>
            <person name="Heald R."/>
            <person name="Miller K."/>
            <person name="Haudenschild C."/>
            <person name="Kitzman J."/>
            <person name="Nakayama T."/>
            <person name="Izutsu Y."/>
            <person name="Robert J."/>
            <person name="Fortriede J."/>
            <person name="Burns K."/>
            <person name="Lotay V."/>
            <person name="Karimi K."/>
            <person name="Yasuoka Y."/>
            <person name="Dichmann D.S."/>
            <person name="Flajnik M.F."/>
            <person name="Houston D.W."/>
            <person name="Shendure J."/>
            <person name="DuPasquier L."/>
            <person name="Vize P.D."/>
            <person name="Zorn A.M."/>
            <person name="Ito M."/>
            <person name="Marcotte E.M."/>
            <person name="Wallingford J.B."/>
            <person name="Ito Y."/>
            <person name="Asashima M."/>
            <person name="Ueno N."/>
            <person name="Matsuda Y."/>
            <person name="Veenstra G.J."/>
            <person name="Fujiyama A."/>
            <person name="Harland R.M."/>
            <person name="Taira M."/>
            <person name="Rokhsar D.S."/>
        </authorList>
    </citation>
    <scope>NUCLEOTIDE SEQUENCE [LARGE SCALE GENOMIC DNA]</scope>
    <source>
        <strain evidence="8">J</strain>
    </source>
</reference>
<comment type="subcellular location">
    <subcellularLocation>
        <location evidence="1">Membrane</location>
    </subcellularLocation>
</comment>
<gene>
    <name evidence="7" type="ORF">XELAEV_18028355mg</name>
</gene>
<dbReference type="InterPro" id="IPR001828">
    <property type="entry name" value="ANF_lig-bd_rcpt"/>
</dbReference>
<accession>A0A974CY21</accession>
<evidence type="ECO:0000256" key="2">
    <source>
        <dbReference type="ARBA" id="ARBA00022692"/>
    </source>
</evidence>